<dbReference type="GO" id="GO:0046872">
    <property type="term" value="F:metal ion binding"/>
    <property type="evidence" value="ECO:0007669"/>
    <property type="project" value="UniProtKB-KW"/>
</dbReference>
<feature type="transmembrane region" description="Helical" evidence="23">
    <location>
        <begin position="342"/>
        <end position="363"/>
    </location>
</feature>
<dbReference type="PRINTS" id="PR01165">
    <property type="entry name" value="CYCOXIDASEI"/>
</dbReference>
<evidence type="ECO:0000256" key="17">
    <source>
        <dbReference type="ARBA" id="ARBA00022989"/>
    </source>
</evidence>
<dbReference type="FunFam" id="1.20.210.10:FF:000001">
    <property type="entry name" value="Cytochrome c oxidase subunit 1"/>
    <property type="match status" value="1"/>
</dbReference>
<dbReference type="GO" id="GO:0004129">
    <property type="term" value="F:cytochrome-c oxidase activity"/>
    <property type="evidence" value="ECO:0007669"/>
    <property type="project" value="UniProtKB-EC"/>
</dbReference>
<feature type="transmembrane region" description="Helical" evidence="23">
    <location>
        <begin position="21"/>
        <end position="41"/>
    </location>
</feature>
<dbReference type="GO" id="GO:0020037">
    <property type="term" value="F:heme binding"/>
    <property type="evidence" value="ECO:0007669"/>
    <property type="project" value="InterPro"/>
</dbReference>
<evidence type="ECO:0000256" key="10">
    <source>
        <dbReference type="ARBA" id="ARBA00022617"/>
    </source>
</evidence>
<comment type="similarity">
    <text evidence="5 22">Belongs to the heme-copper respiratory oxidase family.</text>
</comment>
<feature type="transmembrane region" description="Helical" evidence="23">
    <location>
        <begin position="61"/>
        <end position="87"/>
    </location>
</feature>
<dbReference type="InterPro" id="IPR023615">
    <property type="entry name" value="Cyt_c_Oxase_su1_BS"/>
</dbReference>
<keyword evidence="22" id="KW-0999">Mitochondrion inner membrane</keyword>
<keyword evidence="14" id="KW-0460">Magnesium</keyword>
<evidence type="ECO:0000256" key="23">
    <source>
        <dbReference type="SAM" id="Phobius"/>
    </source>
</evidence>
<keyword evidence="16 22" id="KW-0249">Electron transport</keyword>
<evidence type="ECO:0000256" key="1">
    <source>
        <dbReference type="ARBA" id="ARBA00001935"/>
    </source>
</evidence>
<dbReference type="PROSITE" id="PS00077">
    <property type="entry name" value="COX1_CUB"/>
    <property type="match status" value="1"/>
</dbReference>
<dbReference type="InterPro" id="IPR023616">
    <property type="entry name" value="Cyt_c_oxase-like_su1_dom"/>
</dbReference>
<comment type="cofactor">
    <cofactor evidence="2">
        <name>heme</name>
        <dbReference type="ChEBI" id="CHEBI:30413"/>
    </cofactor>
</comment>
<protein>
    <recommendedName>
        <fullName evidence="8 22">Cytochrome c oxidase subunit 1</fullName>
        <ecNumber evidence="7 22">7.1.1.9</ecNumber>
    </recommendedName>
</protein>
<keyword evidence="12 22" id="KW-0812">Transmembrane</keyword>
<comment type="subcellular location">
    <subcellularLocation>
        <location evidence="3">Membrane</location>
        <topology evidence="3">Multi-pass membrane protein</topology>
    </subcellularLocation>
    <subcellularLocation>
        <location evidence="22">Mitochondrion inner membrane</location>
        <topology evidence="22">Multi-pass membrane protein</topology>
    </subcellularLocation>
</comment>
<evidence type="ECO:0000256" key="14">
    <source>
        <dbReference type="ARBA" id="ARBA00022842"/>
    </source>
</evidence>
<dbReference type="PANTHER" id="PTHR10422:SF18">
    <property type="entry name" value="CYTOCHROME C OXIDASE SUBUNIT 1"/>
    <property type="match status" value="1"/>
</dbReference>
<dbReference type="InterPro" id="IPR000883">
    <property type="entry name" value="Cyt_C_Oxase_1"/>
</dbReference>
<feature type="transmembrane region" description="Helical" evidence="23">
    <location>
        <begin position="108"/>
        <end position="132"/>
    </location>
</feature>
<keyword evidence="17 23" id="KW-1133">Transmembrane helix</keyword>
<comment type="cofactor">
    <cofactor evidence="1">
        <name>Cu cation</name>
        <dbReference type="ChEBI" id="CHEBI:23378"/>
    </cofactor>
</comment>
<dbReference type="SUPFAM" id="SSF81442">
    <property type="entry name" value="Cytochrome c oxidase subunit I-like"/>
    <property type="match status" value="1"/>
</dbReference>
<proteinExistence type="inferred from homology"/>
<comment type="function">
    <text evidence="22">Component of the cytochrome c oxidase, the last enzyme in the mitochondrial electron transport chain which drives oxidative phosphorylation. The respiratory chain contains 3 multisubunit complexes succinate dehydrogenase (complex II, CII), ubiquinol-cytochrome c oxidoreductase (cytochrome b-c1 complex, complex III, CIII) and cytochrome c oxidase (complex IV, CIV), that cooperate to transfer electrons derived from NADH and succinate to molecular oxygen, creating an electrochemical gradient over the inner membrane that drives transmembrane transport and the ATP synthase. Cytochrome c oxidase is the component of the respiratory chain that catalyzes the reduction of oxygen to water. Electrons originating from reduced cytochrome c in the intermembrane space (IMS) are transferred via the dinuclear copper A center (CU(A)) of subunit 2 and heme A of subunit 1 to the active site in subunit 1, a binuclear center (BNC) formed by heme A3 and copper B (CU(B)). The BNC reduces molecular oxygen to 2 water molecules using 4 electrons from cytochrome c in the IMS and 4 protons from the mitochondrial matrix.</text>
</comment>
<evidence type="ECO:0000313" key="25">
    <source>
        <dbReference type="EMBL" id="BAO94242.1"/>
    </source>
</evidence>
<feature type="transmembrane region" description="Helical" evidence="23">
    <location>
        <begin position="383"/>
        <end position="404"/>
    </location>
</feature>
<name>A0A060PHL0_LITNI</name>
<evidence type="ECO:0000256" key="3">
    <source>
        <dbReference type="ARBA" id="ARBA00004141"/>
    </source>
</evidence>
<dbReference type="AlphaFoldDB" id="A0A060PHL0"/>
<dbReference type="Pfam" id="PF00115">
    <property type="entry name" value="COX1"/>
    <property type="match status" value="1"/>
</dbReference>
<evidence type="ECO:0000256" key="20">
    <source>
        <dbReference type="ARBA" id="ARBA00023136"/>
    </source>
</evidence>
<feature type="transmembrane region" description="Helical" evidence="23">
    <location>
        <begin position="454"/>
        <end position="477"/>
    </location>
</feature>
<evidence type="ECO:0000256" key="18">
    <source>
        <dbReference type="ARBA" id="ARBA00023004"/>
    </source>
</evidence>
<dbReference type="EC" id="7.1.1.9" evidence="7 22"/>
<sequence length="518" mass="57181">MKPLKITKRWFFSTNHKDIGTLYFIFGTWAGMVGTSLSLIIRAELGQPGSLIGDDQIYNVVVTAHAFVMIFFMVMPIMIGGFGNWLVPLMLGAPDMAFPRMNNMSFWLLPPSLTLLLTSGMVESGVGTGWTVYPPLSAAIAHAGASVDLGIFSLHLAGVSSILGAVNFMTTVINMRPQGMTLDRMPLFVWSVFITAILLLLSLPVLAGAITMLLTDRNLNTSFFDPAGGGDPVLYQHLFWFFGHPEVYILILPAFGMISHIVSQESGKAESFGTLGMIYAMLAIGILGFLVWAHHMFTVGMDVDTRAYFTSATMIIAVPTGIKIFSWLGTLHGAQVNYSPSLWWAMGFIFLFTVGGLTGVVLANSSLDIILHDTYYVVAHFHYVLSMGAVFGIFAGITHWYPLFTGLSLNPTWLKIHFFVMFVGVNITFFPQHFLGLNGMPRRYSDYPDAYTTWNVLSSMGSMISLVAVLGFIIIVWESLVASRSVMFSTFFPTSIEWEHSYPPADHSYMEIPMVSNS</sequence>
<dbReference type="UniPathway" id="UPA00705"/>
<comment type="subunit">
    <text evidence="6">Component of the cytochrome c oxidase (complex IV, CIV), a multisubunit enzyme composed of a catalytic core of 3 subunits and several supernumerary subunits. The complex exists as a monomer or a dimer and forms supercomplexes (SCs) in the inner mitochondrial membrane with ubiquinol-cytochrome c oxidoreductase (cytochrome b-c1 complex, complex III, CIII).</text>
</comment>
<dbReference type="PROSITE" id="PS50855">
    <property type="entry name" value="COX1"/>
    <property type="match status" value="1"/>
</dbReference>
<dbReference type="GO" id="GO:0005743">
    <property type="term" value="C:mitochondrial inner membrane"/>
    <property type="evidence" value="ECO:0007669"/>
    <property type="project" value="UniProtKB-SubCell"/>
</dbReference>
<evidence type="ECO:0000256" key="8">
    <source>
        <dbReference type="ARBA" id="ARBA00015947"/>
    </source>
</evidence>
<dbReference type="GO" id="GO:0006123">
    <property type="term" value="P:mitochondrial electron transport, cytochrome c to oxygen"/>
    <property type="evidence" value="ECO:0007669"/>
    <property type="project" value="TreeGrafter"/>
</dbReference>
<dbReference type="GO" id="GO:0045277">
    <property type="term" value="C:respiratory chain complex IV"/>
    <property type="evidence" value="ECO:0007669"/>
    <property type="project" value="InterPro"/>
</dbReference>
<evidence type="ECO:0000256" key="11">
    <source>
        <dbReference type="ARBA" id="ARBA00022660"/>
    </source>
</evidence>
<evidence type="ECO:0000256" key="16">
    <source>
        <dbReference type="ARBA" id="ARBA00022982"/>
    </source>
</evidence>
<gene>
    <name evidence="25" type="primary">COI</name>
</gene>
<evidence type="ECO:0000256" key="4">
    <source>
        <dbReference type="ARBA" id="ARBA00004673"/>
    </source>
</evidence>
<evidence type="ECO:0000259" key="24">
    <source>
        <dbReference type="PROSITE" id="PS50855"/>
    </source>
</evidence>
<evidence type="ECO:0000256" key="9">
    <source>
        <dbReference type="ARBA" id="ARBA00022448"/>
    </source>
</evidence>
<feature type="transmembrane region" description="Helical" evidence="23">
    <location>
        <begin position="187"/>
        <end position="214"/>
    </location>
</feature>
<dbReference type="InterPro" id="IPR036927">
    <property type="entry name" value="Cyt_c_oxase-like_su1_sf"/>
</dbReference>
<evidence type="ECO:0000256" key="15">
    <source>
        <dbReference type="ARBA" id="ARBA00022967"/>
    </source>
</evidence>
<feature type="transmembrane region" description="Helical" evidence="23">
    <location>
        <begin position="307"/>
        <end position="330"/>
    </location>
</feature>
<keyword evidence="19 22" id="KW-0186">Copper</keyword>
<evidence type="ECO:0000256" key="7">
    <source>
        <dbReference type="ARBA" id="ARBA00012949"/>
    </source>
</evidence>
<keyword evidence="22 25" id="KW-0496">Mitochondrion</keyword>
<evidence type="ECO:0000256" key="19">
    <source>
        <dbReference type="ARBA" id="ARBA00023008"/>
    </source>
</evidence>
<keyword evidence="18 22" id="KW-0408">Iron</keyword>
<keyword evidence="13 22" id="KW-0479">Metal-binding</keyword>
<evidence type="ECO:0000256" key="6">
    <source>
        <dbReference type="ARBA" id="ARBA00011164"/>
    </source>
</evidence>
<feature type="transmembrane region" description="Helical" evidence="23">
    <location>
        <begin position="152"/>
        <end position="175"/>
    </location>
</feature>
<comment type="pathway">
    <text evidence="4 22">Energy metabolism; oxidative phosphorylation.</text>
</comment>
<keyword evidence="11 22" id="KW-0679">Respiratory chain</keyword>
<comment type="catalytic activity">
    <reaction evidence="21">
        <text>4 Fe(II)-[cytochrome c] + O2 + 8 H(+)(in) = 4 Fe(III)-[cytochrome c] + 2 H2O + 4 H(+)(out)</text>
        <dbReference type="Rhea" id="RHEA:11436"/>
        <dbReference type="Rhea" id="RHEA-COMP:10350"/>
        <dbReference type="Rhea" id="RHEA-COMP:14399"/>
        <dbReference type="ChEBI" id="CHEBI:15377"/>
        <dbReference type="ChEBI" id="CHEBI:15378"/>
        <dbReference type="ChEBI" id="CHEBI:15379"/>
        <dbReference type="ChEBI" id="CHEBI:29033"/>
        <dbReference type="ChEBI" id="CHEBI:29034"/>
        <dbReference type="EC" id="7.1.1.9"/>
    </reaction>
    <physiologicalReaction direction="left-to-right" evidence="21">
        <dbReference type="Rhea" id="RHEA:11437"/>
    </physiologicalReaction>
</comment>
<feature type="transmembrane region" description="Helical" evidence="23">
    <location>
        <begin position="276"/>
        <end position="295"/>
    </location>
</feature>
<dbReference type="GO" id="GO:0015990">
    <property type="term" value="P:electron transport coupled proton transport"/>
    <property type="evidence" value="ECO:0007669"/>
    <property type="project" value="TreeGrafter"/>
</dbReference>
<keyword evidence="15" id="KW-1278">Translocase</keyword>
<accession>A0A060PHL0</accession>
<keyword evidence="9 22" id="KW-0813">Transport</keyword>
<organism evidence="25">
    <name type="scientific">Lithodes nintokuae</name>
    <name type="common">King crab</name>
    <dbReference type="NCBI Taxonomy" id="496076"/>
    <lineage>
        <taxon>Eukaryota</taxon>
        <taxon>Metazoa</taxon>
        <taxon>Ecdysozoa</taxon>
        <taxon>Arthropoda</taxon>
        <taxon>Crustacea</taxon>
        <taxon>Multicrustacea</taxon>
        <taxon>Malacostraca</taxon>
        <taxon>Eumalacostraca</taxon>
        <taxon>Eucarida</taxon>
        <taxon>Decapoda</taxon>
        <taxon>Pleocyemata</taxon>
        <taxon>Anomura</taxon>
        <taxon>Paguroidea</taxon>
        <taxon>Lithodidae</taxon>
        <taxon>Lithodes</taxon>
    </lineage>
</organism>
<feature type="transmembrane region" description="Helical" evidence="23">
    <location>
        <begin position="416"/>
        <end position="434"/>
    </location>
</feature>
<dbReference type="Gene3D" id="1.20.210.10">
    <property type="entry name" value="Cytochrome c oxidase-like, subunit I domain"/>
    <property type="match status" value="1"/>
</dbReference>
<dbReference type="RefSeq" id="YP_009034573.1">
    <property type="nucleotide sequence ID" value="NC_024202.1"/>
</dbReference>
<evidence type="ECO:0000256" key="21">
    <source>
        <dbReference type="ARBA" id="ARBA00049512"/>
    </source>
</evidence>
<evidence type="ECO:0000256" key="13">
    <source>
        <dbReference type="ARBA" id="ARBA00022723"/>
    </source>
</evidence>
<evidence type="ECO:0000256" key="22">
    <source>
        <dbReference type="RuleBase" id="RU000369"/>
    </source>
</evidence>
<feature type="domain" description="Cytochrome oxidase subunit I profile" evidence="24">
    <location>
        <begin position="4"/>
        <end position="516"/>
    </location>
</feature>
<dbReference type="EMBL" id="AB769476">
    <property type="protein sequence ID" value="BAO94242.1"/>
    <property type="molecule type" value="Genomic_DNA"/>
</dbReference>
<evidence type="ECO:0000256" key="2">
    <source>
        <dbReference type="ARBA" id="ARBA00001971"/>
    </source>
</evidence>
<evidence type="ECO:0000256" key="12">
    <source>
        <dbReference type="ARBA" id="ARBA00022692"/>
    </source>
</evidence>
<feature type="transmembrane region" description="Helical" evidence="23">
    <location>
        <begin position="234"/>
        <end position="255"/>
    </location>
</feature>
<dbReference type="PANTHER" id="PTHR10422">
    <property type="entry name" value="CYTOCHROME C OXIDASE SUBUNIT 1"/>
    <property type="match status" value="1"/>
</dbReference>
<keyword evidence="10 22" id="KW-0349">Heme</keyword>
<dbReference type="GeneID" id="19524582"/>
<geneLocation type="mitochondrion" evidence="25"/>
<keyword evidence="20 22" id="KW-0472">Membrane</keyword>
<dbReference type="CTD" id="4512"/>
<dbReference type="CDD" id="cd01663">
    <property type="entry name" value="Cyt_c_Oxidase_I"/>
    <property type="match status" value="1"/>
</dbReference>
<evidence type="ECO:0000256" key="5">
    <source>
        <dbReference type="ARBA" id="ARBA00009578"/>
    </source>
</evidence>
<dbReference type="InterPro" id="IPR033944">
    <property type="entry name" value="Cyt_c_oxase_su1_dom"/>
</dbReference>
<reference evidence="25" key="1">
    <citation type="submission" date="2012-12" db="EMBL/GenBank/DDBJ databases">
        <title>Complete mitochondrial DNA sequence of the deep-water king crab Lithodes nintokuae.</title>
        <authorList>
            <person name="Yanagimoto T."/>
        </authorList>
    </citation>
    <scope>NUCLEOTIDE SEQUENCE</scope>
</reference>